<evidence type="ECO:0000256" key="9">
    <source>
        <dbReference type="SAM" id="MobiDB-lite"/>
    </source>
</evidence>
<dbReference type="GO" id="GO:0006357">
    <property type="term" value="P:regulation of transcription by RNA polymerase II"/>
    <property type="evidence" value="ECO:0007669"/>
    <property type="project" value="InterPro"/>
</dbReference>
<gene>
    <name evidence="8" type="primary">MED17</name>
    <name evidence="10" type="ORF">K402DRAFT_393243</name>
</gene>
<evidence type="ECO:0000313" key="10">
    <source>
        <dbReference type="EMBL" id="KAF1987081.1"/>
    </source>
</evidence>
<evidence type="ECO:0000256" key="4">
    <source>
        <dbReference type="ARBA" id="ARBA00023015"/>
    </source>
</evidence>
<sequence length="648" mass="72694">MASFPVALRPWPKDPSHGEPLVDQMGKMSRQRGFWREFTKDILEREIVKEDLKRLEGIAVGDAEDDVKEDEEQESDPKKIREKIVTAKQQMAVLLEHSSREAMSSLDAIALLLSKDAPTEALRSISENIRPPIIPVGTLASDEWEYPDPYYEQLQQGQAVAQGWTMKALGGAADSLLSAATRLEKDIKNETKYWDAMLSATEKGWPVFRRPGERHTLGIQFASLEAGAQFRTRGFAAVRSNSDGSVYLDQSAANQPKAIRVSHSRDGQILGSSSLSSRAVIADTPLEGLIHQARDFIFDEEAYHEMTQELRDLQTYGVKLRGTTIHIPTSIAASMSSSKAPKQTDELLIELVDLDEDEITETSNSSDLAQTVALSIRMLLSHLHRQRLIRRSQLPPPLSDQKPPDIQRDILRPILTHLEHHNNTTEIRRHLEKSSRILRSANLDMEIIYTNHMADTLSSILKDSSKSDMTNNLVFELCGPLKSSFHLGLLSNSPDMSQSDRLLVEVHTSIASQSFGTRYIVSIPRFLAGAVFAEDHADASFSRRLTFTALDQLVHYLDGLVSLDIAYNCIPGWNGDWTPKHQVPEARLKVDGGKTRTKKVKVQLASGELRSWWSWHNELKRNSEQVWSGEESGKSLKDLIADYAVLHQ</sequence>
<dbReference type="AlphaFoldDB" id="A0A6G1H1K0"/>
<dbReference type="PANTHER" id="PTHR13114:SF7">
    <property type="entry name" value="MEDIATOR OF RNA POLYMERASE II TRANSCRIPTION SUBUNIT 17"/>
    <property type="match status" value="1"/>
</dbReference>
<evidence type="ECO:0000256" key="3">
    <source>
        <dbReference type="ARBA" id="ARBA00019610"/>
    </source>
</evidence>
<proteinExistence type="inferred from homology"/>
<keyword evidence="6 8" id="KW-0539">Nucleus</keyword>
<evidence type="ECO:0000256" key="5">
    <source>
        <dbReference type="ARBA" id="ARBA00023163"/>
    </source>
</evidence>
<comment type="similarity">
    <text evidence="2 8">Belongs to the Mediator complex subunit 17 family.</text>
</comment>
<evidence type="ECO:0000256" key="1">
    <source>
        <dbReference type="ARBA" id="ARBA00004123"/>
    </source>
</evidence>
<dbReference type="Gene3D" id="6.10.250.2620">
    <property type="match status" value="1"/>
</dbReference>
<keyword evidence="4 8" id="KW-0805">Transcription regulation</keyword>
<reference evidence="10" key="1">
    <citation type="journal article" date="2020" name="Stud. Mycol.">
        <title>101 Dothideomycetes genomes: a test case for predicting lifestyles and emergence of pathogens.</title>
        <authorList>
            <person name="Haridas S."/>
            <person name="Albert R."/>
            <person name="Binder M."/>
            <person name="Bloem J."/>
            <person name="Labutti K."/>
            <person name="Salamov A."/>
            <person name="Andreopoulos B."/>
            <person name="Baker S."/>
            <person name="Barry K."/>
            <person name="Bills G."/>
            <person name="Bluhm B."/>
            <person name="Cannon C."/>
            <person name="Castanera R."/>
            <person name="Culley D."/>
            <person name="Daum C."/>
            <person name="Ezra D."/>
            <person name="Gonzalez J."/>
            <person name="Henrissat B."/>
            <person name="Kuo A."/>
            <person name="Liang C."/>
            <person name="Lipzen A."/>
            <person name="Lutzoni F."/>
            <person name="Magnuson J."/>
            <person name="Mondo S."/>
            <person name="Nolan M."/>
            <person name="Ohm R."/>
            <person name="Pangilinan J."/>
            <person name="Park H.-J."/>
            <person name="Ramirez L."/>
            <person name="Alfaro M."/>
            <person name="Sun H."/>
            <person name="Tritt A."/>
            <person name="Yoshinaga Y."/>
            <person name="Zwiers L.-H."/>
            <person name="Turgeon B."/>
            <person name="Goodwin S."/>
            <person name="Spatafora J."/>
            <person name="Crous P."/>
            <person name="Grigoriev I."/>
        </authorList>
    </citation>
    <scope>NUCLEOTIDE SEQUENCE</scope>
    <source>
        <strain evidence="10">CBS 113979</strain>
    </source>
</reference>
<keyword evidence="8" id="KW-0010">Activator</keyword>
<dbReference type="OrthoDB" id="5319830at2759"/>
<accession>A0A6G1H1K0</accession>
<dbReference type="Pfam" id="PF10156">
    <property type="entry name" value="Med17"/>
    <property type="match status" value="1"/>
</dbReference>
<evidence type="ECO:0000256" key="7">
    <source>
        <dbReference type="ARBA" id="ARBA00032014"/>
    </source>
</evidence>
<keyword evidence="11" id="KW-1185">Reference proteome</keyword>
<organism evidence="10 11">
    <name type="scientific">Aulographum hederae CBS 113979</name>
    <dbReference type="NCBI Taxonomy" id="1176131"/>
    <lineage>
        <taxon>Eukaryota</taxon>
        <taxon>Fungi</taxon>
        <taxon>Dikarya</taxon>
        <taxon>Ascomycota</taxon>
        <taxon>Pezizomycotina</taxon>
        <taxon>Dothideomycetes</taxon>
        <taxon>Pleosporomycetidae</taxon>
        <taxon>Aulographales</taxon>
        <taxon>Aulographaceae</taxon>
    </lineage>
</organism>
<dbReference type="Proteomes" id="UP000800041">
    <property type="component" value="Unassembled WGS sequence"/>
</dbReference>
<comment type="subunit">
    <text evidence="8">Component of the Mediator complex.</text>
</comment>
<name>A0A6G1H1K0_9PEZI</name>
<dbReference type="InterPro" id="IPR019313">
    <property type="entry name" value="Mediator_Med17"/>
</dbReference>
<dbReference type="EMBL" id="ML977154">
    <property type="protein sequence ID" value="KAF1987081.1"/>
    <property type="molecule type" value="Genomic_DNA"/>
</dbReference>
<dbReference type="GO" id="GO:0016592">
    <property type="term" value="C:mediator complex"/>
    <property type="evidence" value="ECO:0007669"/>
    <property type="project" value="InterPro"/>
</dbReference>
<dbReference type="GO" id="GO:0070847">
    <property type="term" value="C:core mediator complex"/>
    <property type="evidence" value="ECO:0007669"/>
    <property type="project" value="TreeGrafter"/>
</dbReference>
<feature type="region of interest" description="Disordered" evidence="9">
    <location>
        <begin position="1"/>
        <end position="26"/>
    </location>
</feature>
<protein>
    <recommendedName>
        <fullName evidence="3 8">Mediator of RNA polymerase II transcription subunit 17</fullName>
    </recommendedName>
    <alternativeName>
        <fullName evidence="7 8">Mediator complex subunit 17</fullName>
    </alternativeName>
</protein>
<dbReference type="PANTHER" id="PTHR13114">
    <property type="entry name" value="MEDIATOR OF RNA POLYMERASE II TRANSCRIPTION SUBUNIT 17"/>
    <property type="match status" value="1"/>
</dbReference>
<keyword evidence="5 8" id="KW-0804">Transcription</keyword>
<evidence type="ECO:0000256" key="8">
    <source>
        <dbReference type="RuleBase" id="RU364140"/>
    </source>
</evidence>
<comment type="function">
    <text evidence="8">Component of the Mediator complex, a coactivator involved in the regulated transcription of nearly all RNA polymerase II-dependent genes. Mediator functions as a bridge to convey information from gene-specific regulatory proteins to the basal RNA polymerase II transcription machinery. Mediator is recruited to promoters by direct interactions with regulatory proteins and serves as a scaffold for the assembly of a functional preinitiation complex with RNA polymerase II and the general transcription factors.</text>
</comment>
<evidence type="ECO:0000256" key="6">
    <source>
        <dbReference type="ARBA" id="ARBA00023242"/>
    </source>
</evidence>
<evidence type="ECO:0000313" key="11">
    <source>
        <dbReference type="Proteomes" id="UP000800041"/>
    </source>
</evidence>
<dbReference type="GO" id="GO:0003712">
    <property type="term" value="F:transcription coregulator activity"/>
    <property type="evidence" value="ECO:0007669"/>
    <property type="project" value="InterPro"/>
</dbReference>
<evidence type="ECO:0000256" key="2">
    <source>
        <dbReference type="ARBA" id="ARBA00005635"/>
    </source>
</evidence>
<comment type="subcellular location">
    <subcellularLocation>
        <location evidence="1 8">Nucleus</location>
    </subcellularLocation>
</comment>